<reference evidence="2 3" key="1">
    <citation type="submission" date="2017-10" db="EMBL/GenBank/DDBJ databases">
        <title>Comparative genomics in systemic dimorphic fungi from Ajellomycetaceae.</title>
        <authorList>
            <person name="Munoz J.F."/>
            <person name="Mcewen J.G."/>
            <person name="Clay O.K."/>
            <person name="Cuomo C.A."/>
        </authorList>
    </citation>
    <scope>NUCLEOTIDE SEQUENCE [LARGE SCALE GENOMIC DNA]</scope>
    <source>
        <strain evidence="2 3">UAMH5409</strain>
    </source>
</reference>
<evidence type="ECO:0008006" key="4">
    <source>
        <dbReference type="Google" id="ProtNLM"/>
    </source>
</evidence>
<accession>A0A2B7XLP0</accession>
<evidence type="ECO:0000313" key="2">
    <source>
        <dbReference type="EMBL" id="PGH09865.1"/>
    </source>
</evidence>
<name>A0A2B7XLP0_9EURO</name>
<feature type="region of interest" description="Disordered" evidence="1">
    <location>
        <begin position="1"/>
        <end position="397"/>
    </location>
</feature>
<protein>
    <recommendedName>
        <fullName evidence="4">Cell surface protein</fullName>
    </recommendedName>
</protein>
<sequence>MSGIAHKVKDTLTGHTHHKAAPTQTSGGEQNPAFHGGASASTPAHDPTYGSSSGPTHSSSTANKLDPRVNQGNQTGAGSSYGANTQTGPEHSSSTANAFDPRVKEQGIHTGTGIGTGAGQGYSSGSGPVHSSSTANTLDPRVKQGSHTGTGTDYGSHTGGPVHSSSTANKLDPRVSQDDYNSGTGSGARASGGIGTQYNAGQIDPQGGNAPLRGGALGGIQPAGGNYGSTSGGAGSDPRFTSRIEGQDTLGSGHTGSGSGGAFGTADSAIGTGTTARTTGQGVPGGVGGSGTAIGSGTGTASRTAGPHDSNVANKLDPRVDSDRDGSRTIGGNATNKSQSNEFANKDPTDAAQVPPSVMSKHIGHPEVAHDDHTHDRARRHSTKPGDSLRDYGSGSA</sequence>
<evidence type="ECO:0000256" key="1">
    <source>
        <dbReference type="SAM" id="MobiDB-lite"/>
    </source>
</evidence>
<feature type="compositionally biased region" description="Gly residues" evidence="1">
    <location>
        <begin position="253"/>
        <end position="263"/>
    </location>
</feature>
<gene>
    <name evidence="2" type="ORF">AJ79_05591</name>
</gene>
<dbReference type="OrthoDB" id="2590867at2759"/>
<dbReference type="Proteomes" id="UP000223968">
    <property type="component" value="Unassembled WGS sequence"/>
</dbReference>
<comment type="caution">
    <text evidence="2">The sequence shown here is derived from an EMBL/GenBank/DDBJ whole genome shotgun (WGS) entry which is preliminary data.</text>
</comment>
<proteinExistence type="predicted"/>
<feature type="compositionally biased region" description="Gly residues" evidence="1">
    <location>
        <begin position="184"/>
        <end position="195"/>
    </location>
</feature>
<feature type="compositionally biased region" description="Low complexity" evidence="1">
    <location>
        <begin position="47"/>
        <end position="61"/>
    </location>
</feature>
<keyword evidence="3" id="KW-1185">Reference proteome</keyword>
<feature type="compositionally biased region" description="Gly residues" evidence="1">
    <location>
        <begin position="282"/>
        <end position="298"/>
    </location>
</feature>
<feature type="compositionally biased region" description="Gly residues" evidence="1">
    <location>
        <begin position="110"/>
        <end position="124"/>
    </location>
</feature>
<organism evidence="2 3">
    <name type="scientific">Helicocarpus griseus UAMH5409</name>
    <dbReference type="NCBI Taxonomy" id="1447875"/>
    <lineage>
        <taxon>Eukaryota</taxon>
        <taxon>Fungi</taxon>
        <taxon>Dikarya</taxon>
        <taxon>Ascomycota</taxon>
        <taxon>Pezizomycotina</taxon>
        <taxon>Eurotiomycetes</taxon>
        <taxon>Eurotiomycetidae</taxon>
        <taxon>Onygenales</taxon>
        <taxon>Ajellomycetaceae</taxon>
        <taxon>Helicocarpus</taxon>
    </lineage>
</organism>
<dbReference type="STRING" id="1447875.A0A2B7XLP0"/>
<dbReference type="PANTHER" id="PTHR39606:SF1">
    <property type="entry name" value="CELL SURFACE PROTEIN"/>
    <property type="match status" value="1"/>
</dbReference>
<feature type="compositionally biased region" description="Polar residues" evidence="1">
    <location>
        <begin position="145"/>
        <end position="155"/>
    </location>
</feature>
<feature type="compositionally biased region" description="Basic and acidic residues" evidence="1">
    <location>
        <begin position="364"/>
        <end position="375"/>
    </location>
</feature>
<feature type="compositionally biased region" description="Polar residues" evidence="1">
    <location>
        <begin position="330"/>
        <end position="343"/>
    </location>
</feature>
<feature type="compositionally biased region" description="Gly residues" evidence="1">
    <location>
        <begin position="215"/>
        <end position="235"/>
    </location>
</feature>
<dbReference type="EMBL" id="PDNB01000090">
    <property type="protein sequence ID" value="PGH09865.1"/>
    <property type="molecule type" value="Genomic_DNA"/>
</dbReference>
<feature type="compositionally biased region" description="Basic and acidic residues" evidence="1">
    <location>
        <begin position="316"/>
        <end position="327"/>
    </location>
</feature>
<evidence type="ECO:0000313" key="3">
    <source>
        <dbReference type="Proteomes" id="UP000223968"/>
    </source>
</evidence>
<dbReference type="PANTHER" id="PTHR39606">
    <property type="entry name" value="SURFACE PROTEIN, PUTATIVE-RELATED"/>
    <property type="match status" value="1"/>
</dbReference>
<feature type="compositionally biased region" description="Low complexity" evidence="1">
    <location>
        <begin position="264"/>
        <end position="281"/>
    </location>
</feature>
<feature type="compositionally biased region" description="Polar residues" evidence="1">
    <location>
        <begin position="70"/>
        <end position="97"/>
    </location>
</feature>
<dbReference type="AlphaFoldDB" id="A0A2B7XLP0"/>